<proteinExistence type="predicted"/>
<dbReference type="AlphaFoldDB" id="A0A1I2R0Y7"/>
<accession>A0A1I2R0Y7</accession>
<reference evidence="1 2" key="1">
    <citation type="submission" date="2016-10" db="EMBL/GenBank/DDBJ databases">
        <authorList>
            <person name="de Groot N.N."/>
        </authorList>
    </citation>
    <scope>NUCLEOTIDE SEQUENCE [LARGE SCALE GENOMIC DNA]</scope>
    <source>
        <strain evidence="1 2">OK461</strain>
    </source>
</reference>
<evidence type="ECO:0000313" key="2">
    <source>
        <dbReference type="Proteomes" id="UP000181942"/>
    </source>
</evidence>
<sequence>MRGLVRGLVRGQGRALTERRALVGVAALLAATSGCSQAEVCAGVGTVSSVGVLFVHQGYGDLEGASFELCARGRCTKGELPQEGVTHVSLPLPHDVDPDSGPIRFRVTRKDAPRPVIDTSTDVKLTFQSDDCGGGDYGRGLAFTKEGGLTAKIPKAVSEAWFKQIRSRATSEPDPAPSS</sequence>
<name>A0A1I2R0Y7_9ACTN</name>
<organism evidence="1 2">
    <name type="scientific">Streptomyces mirabilis</name>
    <dbReference type="NCBI Taxonomy" id="68239"/>
    <lineage>
        <taxon>Bacteria</taxon>
        <taxon>Bacillati</taxon>
        <taxon>Actinomycetota</taxon>
        <taxon>Actinomycetes</taxon>
        <taxon>Kitasatosporales</taxon>
        <taxon>Streptomycetaceae</taxon>
        <taxon>Streptomyces</taxon>
    </lineage>
</organism>
<evidence type="ECO:0000313" key="1">
    <source>
        <dbReference type="EMBL" id="SFG33683.1"/>
    </source>
</evidence>
<protein>
    <recommendedName>
        <fullName evidence="3">Lipoprotein</fullName>
    </recommendedName>
</protein>
<dbReference type="PROSITE" id="PS51257">
    <property type="entry name" value="PROKAR_LIPOPROTEIN"/>
    <property type="match status" value="1"/>
</dbReference>
<dbReference type="Proteomes" id="UP000181942">
    <property type="component" value="Unassembled WGS sequence"/>
</dbReference>
<gene>
    <name evidence="1" type="ORF">SAMN02787118_1198</name>
</gene>
<evidence type="ECO:0008006" key="3">
    <source>
        <dbReference type="Google" id="ProtNLM"/>
    </source>
</evidence>
<dbReference type="EMBL" id="FONR01000019">
    <property type="protein sequence ID" value="SFG33683.1"/>
    <property type="molecule type" value="Genomic_DNA"/>
</dbReference>